<dbReference type="AlphaFoldDB" id="A0A222ECG7"/>
<dbReference type="CDD" id="cd07012">
    <property type="entry name" value="PBP2_Bug_TTT"/>
    <property type="match status" value="1"/>
</dbReference>
<dbReference type="Proteomes" id="UP000203589">
    <property type="component" value="Plasmid pSMS3-2"/>
</dbReference>
<keyword evidence="3" id="KW-0614">Plasmid</keyword>
<evidence type="ECO:0000313" key="4">
    <source>
        <dbReference type="Proteomes" id="UP000203589"/>
    </source>
</evidence>
<keyword evidence="3" id="KW-0675">Receptor</keyword>
<dbReference type="InterPro" id="IPR005064">
    <property type="entry name" value="BUG"/>
</dbReference>
<sequence>MSITTFKRRTFLAGMAATGGLLAAPHVARAQSYATRPVRIIVQNAAGGSNDTLARFVAPTMEEYLGQPVIVENRPGAAGNIGFHAAMTAKPDGHTLLCSSVAILAAAHTSDNPPGNPVTDLEHITQLADGPFRFAINPANGISNFDEFLAHMRANPGSLRHGTPGFGGNIHLLAEIFKDRAGIDMPAVHYNAVGNILTDLLGNEIQVGITGPHHTKPYIESGQLVPLMTTGPRPDPNFPEIPTAADVGLPDVQDFRNWFGLHAPKNTPQDILDQVYNAAQAALTNPDVVKGIEANNFVVMDTSPAEFAAAMKSEDALYAEAAGLIQG</sequence>
<dbReference type="EMBL" id="CP022542">
    <property type="protein sequence ID" value="ASP23651.1"/>
    <property type="molecule type" value="Genomic_DNA"/>
</dbReference>
<dbReference type="PIRSF" id="PIRSF017082">
    <property type="entry name" value="YflP"/>
    <property type="match status" value="1"/>
</dbReference>
<keyword evidence="2" id="KW-0732">Signal</keyword>
<dbReference type="InterPro" id="IPR042100">
    <property type="entry name" value="Bug_dom1"/>
</dbReference>
<keyword evidence="4" id="KW-1185">Reference proteome</keyword>
<geneLocation type="plasmid" evidence="4">
    <name>psms3-2</name>
</geneLocation>
<reference evidence="3 4" key="1">
    <citation type="submission" date="2017-07" db="EMBL/GenBank/DDBJ databases">
        <title>Genome Sequence of Antarctobacter heliothermus Strain SMS3 Isolated from a culture of the Diatom Skeletonema marinoi.</title>
        <authorList>
            <person name="Topel M."/>
            <person name="Pinder M.I.M."/>
            <person name="Johansson O.N."/>
            <person name="Kourtchenko O."/>
            <person name="Godhe A."/>
            <person name="Clarke A.K."/>
        </authorList>
    </citation>
    <scope>NUCLEOTIDE SEQUENCE [LARGE SCALE GENOMIC DNA]</scope>
    <source>
        <strain evidence="3 4">SMS3</strain>
        <plasmid evidence="4">Plasmid psms3-2</plasmid>
    </source>
</reference>
<dbReference type="InterPro" id="IPR006311">
    <property type="entry name" value="TAT_signal"/>
</dbReference>
<dbReference type="Gene3D" id="3.40.190.10">
    <property type="entry name" value="Periplasmic binding protein-like II"/>
    <property type="match status" value="1"/>
</dbReference>
<evidence type="ECO:0000256" key="2">
    <source>
        <dbReference type="SAM" id="SignalP"/>
    </source>
</evidence>
<dbReference type="RefSeq" id="WP_157733666.1">
    <property type="nucleotide sequence ID" value="NZ_CP022542.1"/>
</dbReference>
<accession>A0A222ECG7</accession>
<organism evidence="3 4">
    <name type="scientific">Antarctobacter heliothermus</name>
    <dbReference type="NCBI Taxonomy" id="74033"/>
    <lineage>
        <taxon>Bacteria</taxon>
        <taxon>Pseudomonadati</taxon>
        <taxon>Pseudomonadota</taxon>
        <taxon>Alphaproteobacteria</taxon>
        <taxon>Rhodobacterales</taxon>
        <taxon>Roseobacteraceae</taxon>
        <taxon>Antarctobacter</taxon>
    </lineage>
</organism>
<feature type="signal peptide" evidence="2">
    <location>
        <begin position="1"/>
        <end position="23"/>
    </location>
</feature>
<dbReference type="Gene3D" id="3.40.190.150">
    <property type="entry name" value="Bordetella uptake gene, domain 1"/>
    <property type="match status" value="1"/>
</dbReference>
<protein>
    <submittedName>
        <fullName evidence="3">Tripartite tricarboxylate transporter family receptor</fullName>
    </submittedName>
</protein>
<proteinExistence type="inferred from homology"/>
<dbReference type="PANTHER" id="PTHR42928:SF5">
    <property type="entry name" value="BLR1237 PROTEIN"/>
    <property type="match status" value="1"/>
</dbReference>
<dbReference type="Pfam" id="PF03401">
    <property type="entry name" value="TctC"/>
    <property type="match status" value="1"/>
</dbReference>
<dbReference type="KEGG" id="aht:ANTHELSMS3_04753"/>
<evidence type="ECO:0000256" key="1">
    <source>
        <dbReference type="ARBA" id="ARBA00006987"/>
    </source>
</evidence>
<dbReference type="PROSITE" id="PS51318">
    <property type="entry name" value="TAT"/>
    <property type="match status" value="1"/>
</dbReference>
<dbReference type="OrthoDB" id="8970543at2"/>
<gene>
    <name evidence="3" type="ORF">ANTHELSMS3_04753</name>
</gene>
<dbReference type="PANTHER" id="PTHR42928">
    <property type="entry name" value="TRICARBOXYLATE-BINDING PROTEIN"/>
    <property type="match status" value="1"/>
</dbReference>
<comment type="similarity">
    <text evidence="1">Belongs to the UPF0065 (bug) family.</text>
</comment>
<name>A0A222ECG7_9RHOB</name>
<feature type="chain" id="PRO_5012375025" evidence="2">
    <location>
        <begin position="24"/>
        <end position="327"/>
    </location>
</feature>
<evidence type="ECO:0000313" key="3">
    <source>
        <dbReference type="EMBL" id="ASP23651.1"/>
    </source>
</evidence>